<sequence>MCGMSETLKENSSVSLTHINNFIRVIAQGKKSCATSTQPTFPLCE</sequence>
<protein>
    <submittedName>
        <fullName evidence="1">Uncharacterized protein</fullName>
    </submittedName>
</protein>
<reference evidence="1" key="1">
    <citation type="submission" date="2014-11" db="EMBL/GenBank/DDBJ databases">
        <authorList>
            <person name="Amaro Gonzalez C."/>
        </authorList>
    </citation>
    <scope>NUCLEOTIDE SEQUENCE</scope>
</reference>
<accession>A0A0E9TGK0</accession>
<dbReference type="AlphaFoldDB" id="A0A0E9TGK0"/>
<name>A0A0E9TGK0_ANGAN</name>
<evidence type="ECO:0000313" key="1">
    <source>
        <dbReference type="EMBL" id="JAH52592.1"/>
    </source>
</evidence>
<organism evidence="1">
    <name type="scientific">Anguilla anguilla</name>
    <name type="common">European freshwater eel</name>
    <name type="synonym">Muraena anguilla</name>
    <dbReference type="NCBI Taxonomy" id="7936"/>
    <lineage>
        <taxon>Eukaryota</taxon>
        <taxon>Metazoa</taxon>
        <taxon>Chordata</taxon>
        <taxon>Craniata</taxon>
        <taxon>Vertebrata</taxon>
        <taxon>Euteleostomi</taxon>
        <taxon>Actinopterygii</taxon>
        <taxon>Neopterygii</taxon>
        <taxon>Teleostei</taxon>
        <taxon>Anguilliformes</taxon>
        <taxon>Anguillidae</taxon>
        <taxon>Anguilla</taxon>
    </lineage>
</organism>
<reference evidence="1" key="2">
    <citation type="journal article" date="2015" name="Fish Shellfish Immunol.">
        <title>Early steps in the European eel (Anguilla anguilla)-Vibrio vulnificus interaction in the gills: Role of the RtxA13 toxin.</title>
        <authorList>
            <person name="Callol A."/>
            <person name="Pajuelo D."/>
            <person name="Ebbesson L."/>
            <person name="Teles M."/>
            <person name="MacKenzie S."/>
            <person name="Amaro C."/>
        </authorList>
    </citation>
    <scope>NUCLEOTIDE SEQUENCE</scope>
</reference>
<proteinExistence type="predicted"/>
<dbReference type="EMBL" id="GBXM01055985">
    <property type="protein sequence ID" value="JAH52592.1"/>
    <property type="molecule type" value="Transcribed_RNA"/>
</dbReference>